<sequence>MLNTKSSSPERKRKRDQEKMGEKKEKESLKLLGCWSTHETFKITLALHAKAISHEYIDEDLLGEKSDLLLKMNPVNQTVPVLIHNETPLLDSLVILEYIDDTWTQTPKFLPDDPLKKARLRFWGRFIGNELLGSMHPLALTTGVEQEKALQKYYAKLQTVEDGVKNLFEGGKPLIDDNNLSLLDIQIWSVLGSYKSFEEGLGGLKLLDPLKFPFIHSWISAINELDAAKKAMPDHSAMVSFLKYYVELMRAKLASS</sequence>
<gene>
    <name evidence="1" type="ORF">M9H77_19840</name>
</gene>
<name>A0ACC0BBK4_CATRO</name>
<evidence type="ECO:0000313" key="1">
    <source>
        <dbReference type="EMBL" id="KAI5669987.1"/>
    </source>
</evidence>
<organism evidence="1 2">
    <name type="scientific">Catharanthus roseus</name>
    <name type="common">Madagascar periwinkle</name>
    <name type="synonym">Vinca rosea</name>
    <dbReference type="NCBI Taxonomy" id="4058"/>
    <lineage>
        <taxon>Eukaryota</taxon>
        <taxon>Viridiplantae</taxon>
        <taxon>Streptophyta</taxon>
        <taxon>Embryophyta</taxon>
        <taxon>Tracheophyta</taxon>
        <taxon>Spermatophyta</taxon>
        <taxon>Magnoliopsida</taxon>
        <taxon>eudicotyledons</taxon>
        <taxon>Gunneridae</taxon>
        <taxon>Pentapetalae</taxon>
        <taxon>asterids</taxon>
        <taxon>lamiids</taxon>
        <taxon>Gentianales</taxon>
        <taxon>Apocynaceae</taxon>
        <taxon>Rauvolfioideae</taxon>
        <taxon>Vinceae</taxon>
        <taxon>Catharanthinae</taxon>
        <taxon>Catharanthus</taxon>
    </lineage>
</organism>
<proteinExistence type="predicted"/>
<evidence type="ECO:0000313" key="2">
    <source>
        <dbReference type="Proteomes" id="UP001060085"/>
    </source>
</evidence>
<protein>
    <submittedName>
        <fullName evidence="1">Uncharacterized protein</fullName>
    </submittedName>
</protein>
<dbReference type="Proteomes" id="UP001060085">
    <property type="component" value="Linkage Group LG04"/>
</dbReference>
<accession>A0ACC0BBK4</accession>
<reference evidence="2" key="1">
    <citation type="journal article" date="2023" name="Nat. Plants">
        <title>Single-cell RNA sequencing provides a high-resolution roadmap for understanding the multicellular compartmentation of specialized metabolism.</title>
        <authorList>
            <person name="Sun S."/>
            <person name="Shen X."/>
            <person name="Li Y."/>
            <person name="Li Y."/>
            <person name="Wang S."/>
            <person name="Li R."/>
            <person name="Zhang H."/>
            <person name="Shen G."/>
            <person name="Guo B."/>
            <person name="Wei J."/>
            <person name="Xu J."/>
            <person name="St-Pierre B."/>
            <person name="Chen S."/>
            <person name="Sun C."/>
        </authorList>
    </citation>
    <scope>NUCLEOTIDE SEQUENCE [LARGE SCALE GENOMIC DNA]</scope>
</reference>
<keyword evidence="2" id="KW-1185">Reference proteome</keyword>
<dbReference type="EMBL" id="CM044704">
    <property type="protein sequence ID" value="KAI5669987.1"/>
    <property type="molecule type" value="Genomic_DNA"/>
</dbReference>
<comment type="caution">
    <text evidence="1">The sequence shown here is derived from an EMBL/GenBank/DDBJ whole genome shotgun (WGS) entry which is preliminary data.</text>
</comment>